<gene>
    <name evidence="1" type="ORF">AAHA92_11191</name>
</gene>
<reference evidence="1 2" key="1">
    <citation type="submission" date="2024-06" db="EMBL/GenBank/DDBJ databases">
        <title>A chromosome level genome sequence of Diviner's sage (Salvia divinorum).</title>
        <authorList>
            <person name="Ford S.A."/>
            <person name="Ro D.-K."/>
            <person name="Ness R.W."/>
            <person name="Phillips M.A."/>
        </authorList>
    </citation>
    <scope>NUCLEOTIDE SEQUENCE [LARGE SCALE GENOMIC DNA]</scope>
    <source>
        <strain evidence="1">SAF-2024a</strain>
        <tissue evidence="1">Leaf</tissue>
    </source>
</reference>
<evidence type="ECO:0000313" key="1">
    <source>
        <dbReference type="EMBL" id="KAL1555453.1"/>
    </source>
</evidence>
<dbReference type="Proteomes" id="UP001567538">
    <property type="component" value="Unassembled WGS sequence"/>
</dbReference>
<sequence length="295" mass="33997">MMESRFEECRLEKDVMQLIGSEILKEEQKQLPHAAMWAYRNLSNGKSIETVLVLMIVKLITENLMTESLMLKRVPKNISEAVILEKRTMKYGFDEERRLEKDVMKLIGIEFLEEGNQHTDAGMWACLRLSVETSMEDVLVDMIVQLITQRLPINMSEAIIFGAIQKLECFPVENLSIHTCDEMILKEEEEQQLTREARQAFLNLSSKTSMKEVLSDLIVQSMIESLHRNMPEAIIYGAIQKLDSFLVEEPNYDTHDERIVKEVVRMAIFHSARQSVAGYALGIHLDCSTTGRPWK</sequence>
<keyword evidence="2" id="KW-1185">Reference proteome</keyword>
<organism evidence="1 2">
    <name type="scientific">Salvia divinorum</name>
    <name type="common">Maria pastora</name>
    <name type="synonym">Diviner's sage</name>
    <dbReference type="NCBI Taxonomy" id="28513"/>
    <lineage>
        <taxon>Eukaryota</taxon>
        <taxon>Viridiplantae</taxon>
        <taxon>Streptophyta</taxon>
        <taxon>Embryophyta</taxon>
        <taxon>Tracheophyta</taxon>
        <taxon>Spermatophyta</taxon>
        <taxon>Magnoliopsida</taxon>
        <taxon>eudicotyledons</taxon>
        <taxon>Gunneridae</taxon>
        <taxon>Pentapetalae</taxon>
        <taxon>asterids</taxon>
        <taxon>lamiids</taxon>
        <taxon>Lamiales</taxon>
        <taxon>Lamiaceae</taxon>
        <taxon>Nepetoideae</taxon>
        <taxon>Mentheae</taxon>
        <taxon>Salviinae</taxon>
        <taxon>Salvia</taxon>
        <taxon>Salvia subgen. Calosphace</taxon>
    </lineage>
</organism>
<accession>A0ABD1HIQ1</accession>
<dbReference type="EMBL" id="JBEAFC010000005">
    <property type="protein sequence ID" value="KAL1555453.1"/>
    <property type="molecule type" value="Genomic_DNA"/>
</dbReference>
<protein>
    <submittedName>
        <fullName evidence="1">Uncharacterized protein</fullName>
    </submittedName>
</protein>
<proteinExistence type="predicted"/>
<evidence type="ECO:0000313" key="2">
    <source>
        <dbReference type="Proteomes" id="UP001567538"/>
    </source>
</evidence>
<dbReference type="AlphaFoldDB" id="A0ABD1HIQ1"/>
<name>A0ABD1HIQ1_SALDI</name>
<comment type="caution">
    <text evidence="1">The sequence shown here is derived from an EMBL/GenBank/DDBJ whole genome shotgun (WGS) entry which is preliminary data.</text>
</comment>